<gene>
    <name evidence="2" type="ORF">SAMN05660710_00894</name>
</gene>
<organism evidence="2 3">
    <name type="scientific">Paracoccus tibetensis</name>
    <dbReference type="NCBI Taxonomy" id="336292"/>
    <lineage>
        <taxon>Bacteria</taxon>
        <taxon>Pseudomonadati</taxon>
        <taxon>Pseudomonadota</taxon>
        <taxon>Alphaproteobacteria</taxon>
        <taxon>Rhodobacterales</taxon>
        <taxon>Paracoccaceae</taxon>
        <taxon>Paracoccus</taxon>
    </lineage>
</organism>
<feature type="domain" description="Glycosyl transferase family 1" evidence="1">
    <location>
        <begin position="190"/>
        <end position="340"/>
    </location>
</feature>
<evidence type="ECO:0000313" key="2">
    <source>
        <dbReference type="EMBL" id="SCY16781.1"/>
    </source>
</evidence>
<evidence type="ECO:0000313" key="3">
    <source>
        <dbReference type="Proteomes" id="UP000199502"/>
    </source>
</evidence>
<proteinExistence type="predicted"/>
<dbReference type="EMBL" id="FMVT01000002">
    <property type="protein sequence ID" value="SCY16781.1"/>
    <property type="molecule type" value="Genomic_DNA"/>
</dbReference>
<accession>A0A1G5DQT5</accession>
<keyword evidence="3" id="KW-1185">Reference proteome</keyword>
<dbReference type="PANTHER" id="PTHR12526">
    <property type="entry name" value="GLYCOSYLTRANSFERASE"/>
    <property type="match status" value="1"/>
</dbReference>
<keyword evidence="2" id="KW-0808">Transferase</keyword>
<dbReference type="SUPFAM" id="SSF53756">
    <property type="entry name" value="UDP-Glycosyltransferase/glycogen phosphorylase"/>
    <property type="match status" value="1"/>
</dbReference>
<dbReference type="Pfam" id="PF00534">
    <property type="entry name" value="Glycos_transf_1"/>
    <property type="match status" value="1"/>
</dbReference>
<sequence>MFGIRSTAVPRQRRSASVWHVQPALPAYRFAYFSALYQRHGLTGGVLYPEKDTTGLAVEVLQSWQMPKGRTRKLPLGLLWQQDTLSVPLSRGDILVLASNPRYLTTLLLSLKARMRGARVVWWGHYWSSTSRGWRMGLRILLMRVANAVLFYTEREVEEYKARLGRHDERPILALNNGVNIAPIQIVRKTYLAGSRQREILFVGRLTPKAEILLLVQALALPQMKGIHLHVVGEGEESARARTAAETAGVSERITWHGISTDEAVVGAIANRCRLFVYPGQVGLSLIHAMAYGLPCIVHSDRWHHMPEIAAFETGRTGRAFKPDDAEDLATVIANVIDDIDLLDCFSARCIEITETSFNTNNMAERFMDLVKRLQ</sequence>
<reference evidence="2 3" key="1">
    <citation type="submission" date="2016-10" db="EMBL/GenBank/DDBJ databases">
        <authorList>
            <person name="de Groot N.N."/>
        </authorList>
    </citation>
    <scope>NUCLEOTIDE SEQUENCE [LARGE SCALE GENOMIC DNA]</scope>
    <source>
        <strain evidence="2 3">CGMCC 1.8925</strain>
    </source>
</reference>
<protein>
    <submittedName>
        <fullName evidence="2">Glycosyltransferase involved in cell wall bisynthesis</fullName>
    </submittedName>
</protein>
<dbReference type="AlphaFoldDB" id="A0A1G5DQT5"/>
<name>A0A1G5DQT5_9RHOB</name>
<evidence type="ECO:0000259" key="1">
    <source>
        <dbReference type="Pfam" id="PF00534"/>
    </source>
</evidence>
<dbReference type="GO" id="GO:0016757">
    <property type="term" value="F:glycosyltransferase activity"/>
    <property type="evidence" value="ECO:0007669"/>
    <property type="project" value="InterPro"/>
</dbReference>
<dbReference type="InterPro" id="IPR001296">
    <property type="entry name" value="Glyco_trans_1"/>
</dbReference>
<dbReference type="STRING" id="336292.SAMN05660710_00894"/>
<dbReference type="Proteomes" id="UP000199502">
    <property type="component" value="Unassembled WGS sequence"/>
</dbReference>
<dbReference type="CDD" id="cd03801">
    <property type="entry name" value="GT4_PimA-like"/>
    <property type="match status" value="1"/>
</dbReference>
<dbReference type="Gene3D" id="3.40.50.2000">
    <property type="entry name" value="Glycogen Phosphorylase B"/>
    <property type="match status" value="2"/>
</dbReference>